<dbReference type="Proteomes" id="UP000321154">
    <property type="component" value="Unassembled WGS sequence"/>
</dbReference>
<dbReference type="InterPro" id="IPR011059">
    <property type="entry name" value="Metal-dep_hydrolase_composite"/>
</dbReference>
<name>A0A7W3PIS4_9MICO</name>
<comment type="caution">
    <text evidence="4">The sequence shown here is derived from an EMBL/GenBank/DDBJ whole genome shotgun (WGS) entry which is preliminary data.</text>
</comment>
<dbReference type="PANTHER" id="PTHR43794">
    <property type="entry name" value="AMINOHYDROLASE SSNA-RELATED"/>
    <property type="match status" value="1"/>
</dbReference>
<dbReference type="Gene3D" id="2.30.40.10">
    <property type="entry name" value="Urease, subunit C, domain 1"/>
    <property type="match status" value="1"/>
</dbReference>
<dbReference type="AlphaFoldDB" id="A0A7W3PIS4"/>
<dbReference type="Gene3D" id="3.20.20.140">
    <property type="entry name" value="Metal-dependent hydrolases"/>
    <property type="match status" value="1"/>
</dbReference>
<reference evidence="3 5" key="1">
    <citation type="submission" date="2019-07" db="EMBL/GenBank/DDBJ databases">
        <title>Whole genome shotgun sequence of Frigoribacterium faeni NBRC 103066.</title>
        <authorList>
            <person name="Hosoyama A."/>
            <person name="Uohara A."/>
            <person name="Ohji S."/>
            <person name="Ichikawa N."/>
        </authorList>
    </citation>
    <scope>NUCLEOTIDE SEQUENCE [LARGE SCALE GENOMIC DNA]</scope>
    <source>
        <strain evidence="3 5">NBRC 103066</strain>
    </source>
</reference>
<sequence length="477" mass="50305">MTTDPSAPAVDPAPAVDLVIRRVTVLAPTRRPVAAYPDLAPDDAARPGPATFLADQAIGVVGSVIAWIRPDADLTAADLGAARVVDAPGRVAVPGLINTHSHSSMTYFRGSAEDVPTASWFNDHIWPMEVNLTDRDVLLGARLAVAEMLLGGVTTVADHYFSMTQIARAVDEGGMRAVLAETYFSSQGAEGLERSAAFAAEHDGAAGGRITTMLGPHAVYTVDDADLVRTAELARSIGVRSHVHAAETMHQTESSLARRGATPIQVLHDTGMLEAGALIAHGTGIVESDLAWLTPYADRVGVACCAKVYQKHTHTSTPIRLLHDAGIAVGIGTDGCASNNTLDMFESVRATALVQKAASRDATWLTSSHALDLLTRQSAQAIGREHDLGALAPGYTADIVLIDPWKPHLQPMNDLAAALVLSIRASDVETVIVDGRIVVDGGRLVDTDLDALMTEMNARLPGLTDRSHGSTIQTYAP</sequence>
<organism evidence="4 6">
    <name type="scientific">Frigoribacterium faeni</name>
    <dbReference type="NCBI Taxonomy" id="145483"/>
    <lineage>
        <taxon>Bacteria</taxon>
        <taxon>Bacillati</taxon>
        <taxon>Actinomycetota</taxon>
        <taxon>Actinomycetes</taxon>
        <taxon>Micrococcales</taxon>
        <taxon>Microbacteriaceae</taxon>
        <taxon>Frigoribacterium</taxon>
    </lineage>
</organism>
<dbReference type="SUPFAM" id="SSF51556">
    <property type="entry name" value="Metallo-dependent hydrolases"/>
    <property type="match status" value="1"/>
</dbReference>
<evidence type="ECO:0000313" key="5">
    <source>
        <dbReference type="Proteomes" id="UP000321154"/>
    </source>
</evidence>
<keyword evidence="1 4" id="KW-0378">Hydrolase</keyword>
<proteinExistence type="predicted"/>
<keyword evidence="5" id="KW-1185">Reference proteome</keyword>
<dbReference type="InterPro" id="IPR050287">
    <property type="entry name" value="MTA/SAH_deaminase"/>
</dbReference>
<evidence type="ECO:0000313" key="4">
    <source>
        <dbReference type="EMBL" id="MBA8813102.1"/>
    </source>
</evidence>
<dbReference type="GO" id="GO:0090614">
    <property type="term" value="F:5'-methylthioadenosine deaminase activity"/>
    <property type="evidence" value="ECO:0007669"/>
    <property type="project" value="UniProtKB-EC"/>
</dbReference>
<dbReference type="EC" id="3.5.4.31" evidence="4"/>
<dbReference type="OrthoDB" id="3189065at2"/>
<accession>A0A7W3PIS4</accession>
<dbReference type="PANTHER" id="PTHR43794:SF11">
    <property type="entry name" value="AMIDOHYDROLASE-RELATED DOMAIN-CONTAINING PROTEIN"/>
    <property type="match status" value="1"/>
</dbReference>
<reference evidence="4 6" key="2">
    <citation type="submission" date="2020-07" db="EMBL/GenBank/DDBJ databases">
        <title>Sequencing the genomes of 1000 actinobacteria strains.</title>
        <authorList>
            <person name="Klenk H.-P."/>
        </authorList>
    </citation>
    <scope>NUCLEOTIDE SEQUENCE [LARGE SCALE GENOMIC DNA]</scope>
    <source>
        <strain evidence="4 6">DSM 10309</strain>
    </source>
</reference>
<evidence type="ECO:0000259" key="2">
    <source>
        <dbReference type="Pfam" id="PF01979"/>
    </source>
</evidence>
<dbReference type="SUPFAM" id="SSF51338">
    <property type="entry name" value="Composite domain of metallo-dependent hydrolases"/>
    <property type="match status" value="1"/>
</dbReference>
<evidence type="ECO:0000256" key="1">
    <source>
        <dbReference type="ARBA" id="ARBA00022801"/>
    </source>
</evidence>
<evidence type="ECO:0000313" key="3">
    <source>
        <dbReference type="EMBL" id="GEK83406.1"/>
    </source>
</evidence>
<gene>
    <name evidence="4" type="ORF">FB463_001351</name>
    <name evidence="3" type="ORF">FFA01_17150</name>
</gene>
<dbReference type="RefSeq" id="WP_146855038.1">
    <property type="nucleotide sequence ID" value="NZ_BAAAHR010000002.1"/>
</dbReference>
<dbReference type="InterPro" id="IPR032466">
    <property type="entry name" value="Metal_Hydrolase"/>
</dbReference>
<dbReference type="InterPro" id="IPR006680">
    <property type="entry name" value="Amidohydro-rel"/>
</dbReference>
<dbReference type="EMBL" id="BJUV01000015">
    <property type="protein sequence ID" value="GEK83406.1"/>
    <property type="molecule type" value="Genomic_DNA"/>
</dbReference>
<protein>
    <submittedName>
        <fullName evidence="4">5-methylthioadenosine/S-adenosylhomocysteine deaminase</fullName>
        <ecNumber evidence="4">3.5.4.28</ecNumber>
        <ecNumber evidence="4">3.5.4.31</ecNumber>
    </submittedName>
    <submittedName>
        <fullName evidence="3">Hydrolase</fullName>
    </submittedName>
</protein>
<dbReference type="EC" id="3.5.4.28" evidence="4"/>
<dbReference type="Proteomes" id="UP000522688">
    <property type="component" value="Unassembled WGS sequence"/>
</dbReference>
<dbReference type="Pfam" id="PF01979">
    <property type="entry name" value="Amidohydro_1"/>
    <property type="match status" value="1"/>
</dbReference>
<evidence type="ECO:0000313" key="6">
    <source>
        <dbReference type="Proteomes" id="UP000522688"/>
    </source>
</evidence>
<feature type="domain" description="Amidohydrolase-related" evidence="2">
    <location>
        <begin position="92"/>
        <end position="438"/>
    </location>
</feature>
<dbReference type="CDD" id="cd01298">
    <property type="entry name" value="ATZ_TRZ_like"/>
    <property type="match status" value="1"/>
</dbReference>
<dbReference type="GO" id="GO:0050270">
    <property type="term" value="F:S-adenosylhomocysteine deaminase activity"/>
    <property type="evidence" value="ECO:0007669"/>
    <property type="project" value="UniProtKB-EC"/>
</dbReference>
<dbReference type="EMBL" id="JACGWW010000002">
    <property type="protein sequence ID" value="MBA8813102.1"/>
    <property type="molecule type" value="Genomic_DNA"/>
</dbReference>